<dbReference type="RefSeq" id="WP_218926398.1">
    <property type="nucleotide sequence ID" value="NZ_JACBYF010000034.1"/>
</dbReference>
<keyword evidence="4" id="KW-1185">Reference proteome</keyword>
<keyword evidence="1" id="KW-0175">Coiled coil</keyword>
<dbReference type="Proteomes" id="UP000531840">
    <property type="component" value="Unassembled WGS sequence"/>
</dbReference>
<accession>A0ABX2T0I4</accession>
<evidence type="ECO:0000313" key="4">
    <source>
        <dbReference type="Proteomes" id="UP000531840"/>
    </source>
</evidence>
<dbReference type="EMBL" id="JACBYF010000034">
    <property type="protein sequence ID" value="NYS48156.1"/>
    <property type="molecule type" value="Genomic_DNA"/>
</dbReference>
<feature type="non-terminal residue" evidence="3">
    <location>
        <position position="1"/>
    </location>
</feature>
<sequence>ITEEINKLKSTLKELEFEVRKNDLTIIRKNKEISYEKRKLEKLNNEIKHKTTEFEVLRGELEAYKEKTIQSTEEENKRLIDTLKREIRYLENETVEKINNMSNEDEEYMNYKKDIAFVKEMTGLSIKELVVDNLIKENNIHKYKIIINKAKEIFEDVSVFNSLSKIKEFLGVINKISFVSKFSELYDKYKIKFDKAYSSIYPKRDVLSERIEKIQKEQKHSLHTLLKEKAKEKVESKNNNIKRDYGLER</sequence>
<reference evidence="3 4" key="1">
    <citation type="submission" date="2020-07" db="EMBL/GenBank/DDBJ databases">
        <title>MOT database genomes.</title>
        <authorList>
            <person name="Joseph S."/>
            <person name="Aduse-Opoku J."/>
            <person name="Hashim A."/>
            <person name="Wade W."/>
            <person name="Curtis M."/>
        </authorList>
    </citation>
    <scope>NUCLEOTIDE SEQUENCE [LARGE SCALE GENOMIC DNA]</scope>
    <source>
        <strain evidence="3 4">CIP 106318</strain>
    </source>
</reference>
<proteinExistence type="predicted"/>
<evidence type="ECO:0000256" key="2">
    <source>
        <dbReference type="SAM" id="MobiDB-lite"/>
    </source>
</evidence>
<comment type="caution">
    <text evidence="3">The sequence shown here is derived from an EMBL/GenBank/DDBJ whole genome shotgun (WGS) entry which is preliminary data.</text>
</comment>
<feature type="coiled-coil region" evidence="1">
    <location>
        <begin position="26"/>
        <end position="100"/>
    </location>
</feature>
<feature type="region of interest" description="Disordered" evidence="2">
    <location>
        <begin position="229"/>
        <end position="249"/>
    </location>
</feature>
<organism evidence="3 4">
    <name type="scientific">Gemelliphila palaticanis</name>
    <dbReference type="NCBI Taxonomy" id="81950"/>
    <lineage>
        <taxon>Bacteria</taxon>
        <taxon>Bacillati</taxon>
        <taxon>Bacillota</taxon>
        <taxon>Bacilli</taxon>
        <taxon>Bacillales</taxon>
        <taxon>Gemellaceae</taxon>
        <taxon>Gemelliphila</taxon>
    </lineage>
</organism>
<name>A0ABX2T0I4_9BACL</name>
<protein>
    <submittedName>
        <fullName evidence="3">Uncharacterized protein</fullName>
    </submittedName>
</protein>
<gene>
    <name evidence="3" type="ORF">HZY85_08220</name>
</gene>
<evidence type="ECO:0000256" key="1">
    <source>
        <dbReference type="SAM" id="Coils"/>
    </source>
</evidence>
<evidence type="ECO:0000313" key="3">
    <source>
        <dbReference type="EMBL" id="NYS48156.1"/>
    </source>
</evidence>